<keyword evidence="3" id="KW-0677">Repeat</keyword>
<dbReference type="PANTHER" id="PTHR32305:SF15">
    <property type="entry name" value="PROTEIN RHSA-RELATED"/>
    <property type="match status" value="1"/>
</dbReference>
<dbReference type="InterPro" id="IPR056823">
    <property type="entry name" value="TEN-like_YD-shell"/>
</dbReference>
<feature type="region of interest" description="Disordered" evidence="5">
    <location>
        <begin position="2156"/>
        <end position="2177"/>
    </location>
</feature>
<feature type="chain" id="PRO_5014675463" evidence="6">
    <location>
        <begin position="23"/>
        <end position="2177"/>
    </location>
</feature>
<dbReference type="InterPro" id="IPR022045">
    <property type="entry name" value="TcdB_toxin_mid/N"/>
</dbReference>
<sequence length="2177" mass="235164">MKRRILWSGGLAFVLAACGGNAPEDDVTNSEEELTSPALSAGASPSDVSALAPRPGLDVTVSPERGELLASLAFPTLPSRASSGAALALSYGSVPADLSQGFGVGFSLSVPSIEMTTDWGVPYRGREADTQDVTARLSLGAERLIWVKKETVSGKTRIEYRLDASASTVRLYRYPQGGTVTMRDASGALQSVAFTGFEVVYPDGRREIYSEDASVAEGVAVTSGFFPTRWPLLHVISPTGDAVSYEYTKAGERSYLRSVRFAGGRSVYSLESVPRSEGRVSHLMGYPQGPGQLTTKLTASFDGEPMYTWCFVHAVHGESGPEIVTHSDCQALASEDFEADRQRVAAALSRESKLLGVYRFGRGQVPFDRSALAEPLIRFRYTAWGADDITGHELVYDMDVPDVFGFGPSGGSELMDINSDGLADIVRYSAREGTSVPAYNGGDLAEASLFTTSGAPLTVERTIGGVSRSDVPRFDAAAQATSVFLSGDFDGDGRTDLVQATASGTRTELAHYAGRADRARPFAAAASSTVVEVELSRFARGRTQAVDLNADGKADLLTTVAGSTDSTWTAFINVTQPGASALSFKPLVGLTFPYRQGAGTELDNPAYRFLDANGDGLTDFAVIRSSGAGEKGICVYENQGKVTAYSVGSTSVAKLQAGSLLFGDPSANDPVCAQGRFVSVPGLSSSQNINAMWLIDVNGDSDMDLVNVTAAANELGVWLGQGEEGFAAERRVPLDEGVSVDPENKWNTQVLDIDADGAEEILVYERNAGGGRIKVIDFNRDGVKNRIGPDLLSEVEEGPGLKHAVQYATSTDERIRDARRFGRDDARARALPYPVTLVKRHLTAVGDEAPRAREFQYHAPYFNERERNFAGFGQCEELDVGDDSSASVVRRRVYQVALAAAPVRRFFAGKLRTEEIFEPRLIGAQAARIAARAGKWPSGIEGASQTAETWSEEPYEVAALLGVREETWALVPPAPGPKTPAFLRQASTRDVQCSGTGCAPACATGPCAEAATVTQTLTYDTAYNRLVRREQSLSAVAGPNGTEVPARSYVGTYAYDAGWEARGVLTAVREETLLAGPSGRVLQRTSYEYGSDVPLPVRVTQPLLVDAEALAGLPAAVSAPLLAPRTQVQTYRYDAFGNVVQTSDALGLRGTNVYDTTGVLLVETRNALGHATQYCYGTAGCALTVLAPRAEGVVPARSFLPTHLRTPQGDVELTEYDARHRPVRTARSSGAESRYAYRDAGAAAPALVRITERRAAEEVESALIERLAAFRADGLSLGQAVEHEAGGARVVAFDRYGRRGQPVFEALPYSSEVGIGAAFDAGRFPSPDATARGTTNAYDALGRVVTRIDAAGLVTRIAVEPWGQRVEEERGGGAARVETRLTVGRGGEVFAIVDELNQVHRYERDERGSLRAVALAGTGTPRRMAYDSAGNLVMMSLSGGLTRLWARDARGRATEVRTWDRAFAAWESVEMAYDAQNRPTDVFASSSSRPEGWDDRSFVYDAREGEDQRPELIGHLVEVTTSDRVSGQRVQESFTYELDGRISGRQIALDAGDTRRDYEERWTYGLDGTVASYRDPFGNMLSFTRTPWGALSSIAWSAGGRAAAPLMTEIGYDRRGQLASYRVPSTGLHRELGYDPSSGLLTHLKACVGDGADPCALGPLQDVAYDRRADGRVIAARASTPRAAASDTASYTYSARGELLGAVMAGVTHTYTYTPAGKVASFGEGAQAQPFLDEEGSDALPLPEEGNGQRDSFGRLSAFERFRNAEYDPWGRLRRVEVDGGVLVYGYDAAGERLSKRLLRREGDREVPASLVVYPTRTTRDDGVERQSLFRLGGHRAVLLVNEARVLSLIDDQHWVVQRVVDERGETVLSADTTPFGSLARDAQTSATELASTELVLGFTGQLRDPDTGLVHMGARDYVPALASFATPDPYALGEPELCARSLLDCHPYAYADHDPVNFTDESGLMPLFTQRSSRRQQRHQQRQTERIRQWADESIGPPSRLRNVQELPQRPGPVYTTESPAPPGQTQLFEEMDRLRIANRSLAAFMDNRNQSRHVHFQWGINSAGHVLIQRSRNSGNPATPSGLATEQRIGGRFDRQNDQNYRYVMSNNSHFSRAATRADGIGVGIIPLGNAYAVLRELGADMTGIEVQDVVTDREATPPMYETPTPPEYPPPPAY</sequence>
<dbReference type="GO" id="GO:0005737">
    <property type="term" value="C:cytoplasm"/>
    <property type="evidence" value="ECO:0007669"/>
    <property type="project" value="InterPro"/>
</dbReference>
<dbReference type="NCBIfam" id="TIGR03696">
    <property type="entry name" value="Rhs_assc_core"/>
    <property type="match status" value="1"/>
</dbReference>
<dbReference type="InterPro" id="IPR050708">
    <property type="entry name" value="T6SS_VgrG/RHS"/>
</dbReference>
<keyword evidence="2" id="KW-0964">Secreted</keyword>
<evidence type="ECO:0000256" key="6">
    <source>
        <dbReference type="SAM" id="SignalP"/>
    </source>
</evidence>
<evidence type="ECO:0000259" key="7">
    <source>
        <dbReference type="Pfam" id="PF12256"/>
    </source>
</evidence>
<evidence type="ECO:0000256" key="1">
    <source>
        <dbReference type="ARBA" id="ARBA00004613"/>
    </source>
</evidence>
<keyword evidence="6" id="KW-0732">Signal</keyword>
<dbReference type="EMBL" id="CP012673">
    <property type="protein sequence ID" value="AUX38824.1"/>
    <property type="molecule type" value="Genomic_DNA"/>
</dbReference>
<evidence type="ECO:0000256" key="2">
    <source>
        <dbReference type="ARBA" id="ARBA00022525"/>
    </source>
</evidence>
<evidence type="ECO:0000313" key="10">
    <source>
        <dbReference type="Proteomes" id="UP000238348"/>
    </source>
</evidence>
<name>A0A2L0EHQ4_SORCE</name>
<feature type="signal peptide" evidence="6">
    <location>
        <begin position="1"/>
        <end position="22"/>
    </location>
</feature>
<evidence type="ECO:0000256" key="3">
    <source>
        <dbReference type="ARBA" id="ARBA00022737"/>
    </source>
</evidence>
<dbReference type="InterPro" id="IPR028994">
    <property type="entry name" value="Integrin_alpha_N"/>
</dbReference>
<dbReference type="Gene3D" id="2.130.10.130">
    <property type="entry name" value="Integrin alpha, N-terminal"/>
    <property type="match status" value="1"/>
</dbReference>
<protein>
    <submittedName>
        <fullName evidence="9">Uncharacterized protein</fullName>
    </submittedName>
</protein>
<feature type="region of interest" description="Disordered" evidence="5">
    <location>
        <begin position="1972"/>
        <end position="2025"/>
    </location>
</feature>
<dbReference type="PANTHER" id="PTHR32305">
    <property type="match status" value="1"/>
</dbReference>
<dbReference type="Pfam" id="PF03534">
    <property type="entry name" value="SpvB"/>
    <property type="match status" value="1"/>
</dbReference>
<comment type="subcellular location">
    <subcellularLocation>
        <location evidence="1">Secreted</location>
    </subcellularLocation>
</comment>
<evidence type="ECO:0000259" key="8">
    <source>
        <dbReference type="Pfam" id="PF25023"/>
    </source>
</evidence>
<keyword evidence="4" id="KW-0843">Virulence</keyword>
<dbReference type="Proteomes" id="UP000238348">
    <property type="component" value="Chromosome"/>
</dbReference>
<evidence type="ECO:0000256" key="5">
    <source>
        <dbReference type="SAM" id="MobiDB-lite"/>
    </source>
</evidence>
<accession>A0A2L0EHQ4</accession>
<dbReference type="Pfam" id="PF12256">
    <property type="entry name" value="TcdB_toxin_midN"/>
    <property type="match status" value="1"/>
</dbReference>
<dbReference type="Pfam" id="PF25023">
    <property type="entry name" value="TEN_YD-shell"/>
    <property type="match status" value="1"/>
</dbReference>
<feature type="domain" description="Insecticide toxin TcdB middle/N-terminal" evidence="7">
    <location>
        <begin position="744"/>
        <end position="881"/>
    </location>
</feature>
<dbReference type="PROSITE" id="PS51257">
    <property type="entry name" value="PROKAR_LIPOPROTEIN"/>
    <property type="match status" value="1"/>
</dbReference>
<dbReference type="GO" id="GO:0005576">
    <property type="term" value="C:extracellular region"/>
    <property type="evidence" value="ECO:0007669"/>
    <property type="project" value="UniProtKB-SubCell"/>
</dbReference>
<feature type="compositionally biased region" description="Basic and acidic residues" evidence="5">
    <location>
        <begin position="1983"/>
        <end position="1992"/>
    </location>
</feature>
<evidence type="ECO:0000256" key="4">
    <source>
        <dbReference type="ARBA" id="ARBA00023026"/>
    </source>
</evidence>
<feature type="compositionally biased region" description="Pro residues" evidence="5">
    <location>
        <begin position="2166"/>
        <end position="2177"/>
    </location>
</feature>
<feature type="compositionally biased region" description="Basic residues" evidence="5">
    <location>
        <begin position="1973"/>
        <end position="1982"/>
    </location>
</feature>
<proteinExistence type="predicted"/>
<organism evidence="9 10">
    <name type="scientific">Sorangium cellulosum</name>
    <name type="common">Polyangium cellulosum</name>
    <dbReference type="NCBI Taxonomy" id="56"/>
    <lineage>
        <taxon>Bacteria</taxon>
        <taxon>Pseudomonadati</taxon>
        <taxon>Myxococcota</taxon>
        <taxon>Polyangia</taxon>
        <taxon>Polyangiales</taxon>
        <taxon>Polyangiaceae</taxon>
        <taxon>Sorangium</taxon>
    </lineage>
</organism>
<feature type="domain" description="Teneurin-like YD-shell" evidence="8">
    <location>
        <begin position="1671"/>
        <end position="1956"/>
    </location>
</feature>
<dbReference type="InterPro" id="IPR022385">
    <property type="entry name" value="Rhs_assc_core"/>
</dbReference>
<dbReference type="SUPFAM" id="SSF69318">
    <property type="entry name" value="Integrin alpha N-terminal domain"/>
    <property type="match status" value="1"/>
</dbReference>
<reference evidence="9 10" key="1">
    <citation type="submission" date="2015-09" db="EMBL/GenBank/DDBJ databases">
        <title>Sorangium comparison.</title>
        <authorList>
            <person name="Zaburannyi N."/>
            <person name="Bunk B."/>
            <person name="Overmann J."/>
            <person name="Mueller R."/>
        </authorList>
    </citation>
    <scope>NUCLEOTIDE SEQUENCE [LARGE SCALE GENOMIC DNA]</scope>
    <source>
        <strain evidence="9 10">So ce26</strain>
    </source>
</reference>
<dbReference type="InterPro" id="IPR003284">
    <property type="entry name" value="Sal_SpvB"/>
</dbReference>
<dbReference type="Gene3D" id="2.180.10.10">
    <property type="entry name" value="RHS repeat-associated core"/>
    <property type="match status" value="2"/>
</dbReference>
<gene>
    <name evidence="9" type="ORF">SOCE26_002040</name>
</gene>
<evidence type="ECO:0000313" key="9">
    <source>
        <dbReference type="EMBL" id="AUX38824.1"/>
    </source>
</evidence>